<dbReference type="InterPro" id="IPR007219">
    <property type="entry name" value="XnlR_reg_dom"/>
</dbReference>
<evidence type="ECO:0000259" key="7">
    <source>
        <dbReference type="SMART" id="SM00906"/>
    </source>
</evidence>
<comment type="subcellular location">
    <subcellularLocation>
        <location evidence="1">Nucleus</location>
    </subcellularLocation>
</comment>
<feature type="region of interest" description="Disordered" evidence="6">
    <location>
        <begin position="636"/>
        <end position="665"/>
    </location>
</feature>
<gene>
    <name evidence="8" type="ORF">FN846DRAFT_773975</name>
</gene>
<dbReference type="AlphaFoldDB" id="A0A5J5F4S9"/>
<dbReference type="Proteomes" id="UP000326924">
    <property type="component" value="Unassembled WGS sequence"/>
</dbReference>
<evidence type="ECO:0000256" key="5">
    <source>
        <dbReference type="ARBA" id="ARBA00023242"/>
    </source>
</evidence>
<proteinExistence type="predicted"/>
<feature type="domain" description="Xylanolytic transcriptional activator regulatory" evidence="7">
    <location>
        <begin position="119"/>
        <end position="194"/>
    </location>
</feature>
<keyword evidence="9" id="KW-1185">Reference proteome</keyword>
<dbReference type="GO" id="GO:0008270">
    <property type="term" value="F:zinc ion binding"/>
    <property type="evidence" value="ECO:0007669"/>
    <property type="project" value="InterPro"/>
</dbReference>
<dbReference type="GO" id="GO:0000981">
    <property type="term" value="F:DNA-binding transcription factor activity, RNA polymerase II-specific"/>
    <property type="evidence" value="ECO:0007669"/>
    <property type="project" value="InterPro"/>
</dbReference>
<keyword evidence="4" id="KW-0804">Transcription</keyword>
<dbReference type="GO" id="GO:0003677">
    <property type="term" value="F:DNA binding"/>
    <property type="evidence" value="ECO:0007669"/>
    <property type="project" value="InterPro"/>
</dbReference>
<reference evidence="8 9" key="1">
    <citation type="submission" date="2019-09" db="EMBL/GenBank/DDBJ databases">
        <title>Draft genome of the ectomycorrhizal ascomycete Sphaerosporella brunnea.</title>
        <authorList>
            <consortium name="DOE Joint Genome Institute"/>
            <person name="Benucci G.M."/>
            <person name="Marozzi G."/>
            <person name="Antonielli L."/>
            <person name="Sanchez S."/>
            <person name="Marco P."/>
            <person name="Wang X."/>
            <person name="Falini L.B."/>
            <person name="Barry K."/>
            <person name="Haridas S."/>
            <person name="Lipzen A."/>
            <person name="Labutti K."/>
            <person name="Grigoriev I.V."/>
            <person name="Murat C."/>
            <person name="Martin F."/>
            <person name="Albertini E."/>
            <person name="Donnini D."/>
            <person name="Bonito G."/>
        </authorList>
    </citation>
    <scope>NUCLEOTIDE SEQUENCE [LARGE SCALE GENOMIC DNA]</scope>
    <source>
        <strain evidence="8 9">Sb_GMNB300</strain>
    </source>
</reference>
<dbReference type="PANTHER" id="PTHR47338">
    <property type="entry name" value="ZN(II)2CYS6 TRANSCRIPTION FACTOR (EUROFUNG)-RELATED"/>
    <property type="match status" value="1"/>
</dbReference>
<evidence type="ECO:0000256" key="3">
    <source>
        <dbReference type="ARBA" id="ARBA00023015"/>
    </source>
</evidence>
<organism evidence="8 9">
    <name type="scientific">Sphaerosporella brunnea</name>
    <dbReference type="NCBI Taxonomy" id="1250544"/>
    <lineage>
        <taxon>Eukaryota</taxon>
        <taxon>Fungi</taxon>
        <taxon>Dikarya</taxon>
        <taxon>Ascomycota</taxon>
        <taxon>Pezizomycotina</taxon>
        <taxon>Pezizomycetes</taxon>
        <taxon>Pezizales</taxon>
        <taxon>Pyronemataceae</taxon>
        <taxon>Sphaerosporella</taxon>
    </lineage>
</organism>
<feature type="compositionally biased region" description="Acidic residues" evidence="6">
    <location>
        <begin position="594"/>
        <end position="606"/>
    </location>
</feature>
<dbReference type="InParanoid" id="A0A5J5F4S9"/>
<feature type="compositionally biased region" description="Basic and acidic residues" evidence="6">
    <location>
        <begin position="607"/>
        <end position="618"/>
    </location>
</feature>
<evidence type="ECO:0000313" key="8">
    <source>
        <dbReference type="EMBL" id="KAA8911529.1"/>
    </source>
</evidence>
<keyword evidence="5" id="KW-0539">Nucleus</keyword>
<feature type="region of interest" description="Disordered" evidence="6">
    <location>
        <begin position="580"/>
        <end position="618"/>
    </location>
</feature>
<evidence type="ECO:0000256" key="1">
    <source>
        <dbReference type="ARBA" id="ARBA00004123"/>
    </source>
</evidence>
<name>A0A5J5F4S9_9PEZI</name>
<dbReference type="EMBL" id="VXIS01000034">
    <property type="protein sequence ID" value="KAA8911529.1"/>
    <property type="molecule type" value="Genomic_DNA"/>
</dbReference>
<keyword evidence="3" id="KW-0805">Transcription regulation</keyword>
<dbReference type="Pfam" id="PF04082">
    <property type="entry name" value="Fungal_trans"/>
    <property type="match status" value="1"/>
</dbReference>
<dbReference type="GO" id="GO:0005634">
    <property type="term" value="C:nucleus"/>
    <property type="evidence" value="ECO:0007669"/>
    <property type="project" value="UniProtKB-SubCell"/>
</dbReference>
<dbReference type="OrthoDB" id="2154091at2759"/>
<protein>
    <submittedName>
        <fullName evidence="8">Fungal-specific transcription factor domain-containing protein</fullName>
    </submittedName>
</protein>
<evidence type="ECO:0000313" key="9">
    <source>
        <dbReference type="Proteomes" id="UP000326924"/>
    </source>
</evidence>
<feature type="region of interest" description="Disordered" evidence="6">
    <location>
        <begin position="686"/>
        <end position="725"/>
    </location>
</feature>
<accession>A0A5J5F4S9</accession>
<dbReference type="CDD" id="cd12148">
    <property type="entry name" value="fungal_TF_MHR"/>
    <property type="match status" value="1"/>
</dbReference>
<dbReference type="SMART" id="SM00906">
    <property type="entry name" value="Fungal_trans"/>
    <property type="match status" value="1"/>
</dbReference>
<sequence>MLNIHRPIGEDPRHPDLPGLELLRHLVDAYFSNIYSQTYAFLHRPSFEENWHKHPAVLLFSMCAVAARFSRCTKDQARIFEARARELIMQKYDDYSLEMVQSMVHMGLHDFGSNNGSKAWMFAGMAVRMGAALNMNLESRKKDKKKDAVIKECTRRTYWSYYLMDRFNSYGVARPFLTQDHDCHIQLPCNQPSFTEGKYVPTEHLLGPNPYNPAVGTKYMGAMAFLVRIVSIWGNILKQIHLGAFPTEPKDQPRRQMASQELTFFEEFIEKLENWRKSLPRGLEYSNENLAGQISVGTTGAFVTMHVMWHTAMAYVHRYVRTVGVPKDYIHENIQPEVIIESIRKAFVHADAVLQIMVHVRQQRDRAASRNESPVIVNAPFLGQAISDACNITIIRALEVRGEPGGAGEQRRRVRCGLEWLRELRRYWKPIEGMYQKLKKTYRDLDRNTTFTSSSAHMVPTPESVDSSLHPGSTYPVDPANYTAETFNSGSMTALGSEPIWHHFTDQFMAFGVDNGAYFGQAFDNSSHPVLSEYARNEGGFPHLYGEFSDEHMTAVSTSFSYDIASNPAMVAEMMPMQLDTSTVPPHDNTFELGDQELENSDDSDNEHEVDGGAGAEKSRDSINAIYFDAAAVQHGTLPDSGSEGSGHSRRASDVGVAVPSKPDNPMDLLHLINQENMDGISASLQSRQNEKDQFTGPNGAAAPMNNDLGGQPNLDNSGAEAHVL</sequence>
<evidence type="ECO:0000256" key="2">
    <source>
        <dbReference type="ARBA" id="ARBA00022723"/>
    </source>
</evidence>
<evidence type="ECO:0000256" key="4">
    <source>
        <dbReference type="ARBA" id="ARBA00023163"/>
    </source>
</evidence>
<keyword evidence="2" id="KW-0479">Metal-binding</keyword>
<dbReference type="PANTHER" id="PTHR47338:SF27">
    <property type="entry name" value="ZN(II)2CYS6 TRANSCRIPTION FACTOR (EUROFUNG)"/>
    <property type="match status" value="1"/>
</dbReference>
<comment type="caution">
    <text evidence="8">The sequence shown here is derived from an EMBL/GenBank/DDBJ whole genome shotgun (WGS) entry which is preliminary data.</text>
</comment>
<dbReference type="GO" id="GO:0006351">
    <property type="term" value="P:DNA-templated transcription"/>
    <property type="evidence" value="ECO:0007669"/>
    <property type="project" value="InterPro"/>
</dbReference>
<evidence type="ECO:0000256" key="6">
    <source>
        <dbReference type="SAM" id="MobiDB-lite"/>
    </source>
</evidence>
<dbReference type="InterPro" id="IPR050815">
    <property type="entry name" value="TF_fung"/>
</dbReference>